<accession>A0A919B568</accession>
<evidence type="ECO:0000256" key="1">
    <source>
        <dbReference type="SAM" id="SignalP"/>
    </source>
</evidence>
<dbReference type="Proteomes" id="UP000638313">
    <property type="component" value="Unassembled WGS sequence"/>
</dbReference>
<organism evidence="2 3">
    <name type="scientific">Streptomyces mashuensis</name>
    <dbReference type="NCBI Taxonomy" id="33904"/>
    <lineage>
        <taxon>Bacteria</taxon>
        <taxon>Bacillati</taxon>
        <taxon>Actinomycetota</taxon>
        <taxon>Actinomycetes</taxon>
        <taxon>Kitasatosporales</taxon>
        <taxon>Streptomycetaceae</taxon>
        <taxon>Streptomyces</taxon>
    </lineage>
</organism>
<sequence length="202" mass="21536">MTMKPVRVAAVATAAVLAPVVLFSSPAVAAGTADRGTVASATATASPASPAAKDYAHMSMDDLRVEVLTLMAKSPEKSSMRVYGSRALDKRTAEALVEFLEVGQYKAQEEDDRYAVLAILGKNPGRGVTRAANKALDGNAADLRYSLETGRYKAQEEDDRYAVLRLMTQHPSDAFRAAASKALDGGPAAVRQFLEVGQYQVR</sequence>
<gene>
    <name evidence="2" type="ORF">GCM10010218_40310</name>
</gene>
<keyword evidence="3" id="KW-1185">Reference proteome</keyword>
<dbReference type="Pfam" id="PF03752">
    <property type="entry name" value="ALF"/>
    <property type="match status" value="2"/>
</dbReference>
<feature type="chain" id="PRO_5036836872" description="Secreted protein" evidence="1">
    <location>
        <begin position="30"/>
        <end position="202"/>
    </location>
</feature>
<keyword evidence="1" id="KW-0732">Signal</keyword>
<feature type="signal peptide" evidence="1">
    <location>
        <begin position="1"/>
        <end position="29"/>
    </location>
</feature>
<evidence type="ECO:0008006" key="4">
    <source>
        <dbReference type="Google" id="ProtNLM"/>
    </source>
</evidence>
<reference evidence="2" key="1">
    <citation type="journal article" date="2014" name="Int. J. Syst. Evol. Microbiol.">
        <title>Complete genome sequence of Corynebacterium casei LMG S-19264T (=DSM 44701T), isolated from a smear-ripened cheese.</title>
        <authorList>
            <consortium name="US DOE Joint Genome Institute (JGI-PGF)"/>
            <person name="Walter F."/>
            <person name="Albersmeier A."/>
            <person name="Kalinowski J."/>
            <person name="Ruckert C."/>
        </authorList>
    </citation>
    <scope>NUCLEOTIDE SEQUENCE</scope>
    <source>
        <strain evidence="2">JCM 4059</strain>
    </source>
</reference>
<protein>
    <recommendedName>
        <fullName evidence="4">Secreted protein</fullName>
    </recommendedName>
</protein>
<comment type="caution">
    <text evidence="2">The sequence shown here is derived from an EMBL/GenBank/DDBJ whole genome shotgun (WGS) entry which is preliminary data.</text>
</comment>
<dbReference type="RefSeq" id="WP_190131045.1">
    <property type="nucleotide sequence ID" value="NZ_BNBD01000008.1"/>
</dbReference>
<dbReference type="InterPro" id="IPR005506">
    <property type="entry name" value="DUF312_ALF"/>
</dbReference>
<evidence type="ECO:0000313" key="3">
    <source>
        <dbReference type="Proteomes" id="UP000638313"/>
    </source>
</evidence>
<reference evidence="2" key="2">
    <citation type="submission" date="2020-09" db="EMBL/GenBank/DDBJ databases">
        <authorList>
            <person name="Sun Q."/>
            <person name="Ohkuma M."/>
        </authorList>
    </citation>
    <scope>NUCLEOTIDE SEQUENCE</scope>
    <source>
        <strain evidence="2">JCM 4059</strain>
    </source>
</reference>
<evidence type="ECO:0000313" key="2">
    <source>
        <dbReference type="EMBL" id="GHF54914.1"/>
    </source>
</evidence>
<dbReference type="EMBL" id="BNBD01000008">
    <property type="protein sequence ID" value="GHF54914.1"/>
    <property type="molecule type" value="Genomic_DNA"/>
</dbReference>
<proteinExistence type="predicted"/>
<dbReference type="AlphaFoldDB" id="A0A919B568"/>
<name>A0A919B568_9ACTN</name>